<sequence length="84" mass="9815">MSNERVFRYISVFERAGDAHVKDIHFSSQPLLRELQSIFSVGADDPMYDEYPIDATIASRLTPVVRERFDFERFEYFLSCDAVT</sequence>
<gene>
    <name evidence="2" type="ORF">BamMEX5DRAFT_1130</name>
</gene>
<evidence type="ECO:0000313" key="3">
    <source>
        <dbReference type="Proteomes" id="UP000004814"/>
    </source>
</evidence>
<accession>B1T004</accession>
<dbReference type="Proteomes" id="UP000004814">
    <property type="component" value="Unassembled WGS sequence"/>
</dbReference>
<dbReference type="PATRIC" id="fig|396597.7.peg.7234"/>
<organism evidence="2 3">
    <name type="scientific">Burkholderia ambifaria MEX-5</name>
    <dbReference type="NCBI Taxonomy" id="396597"/>
    <lineage>
        <taxon>Bacteria</taxon>
        <taxon>Pseudomonadati</taxon>
        <taxon>Pseudomonadota</taxon>
        <taxon>Betaproteobacteria</taxon>
        <taxon>Burkholderiales</taxon>
        <taxon>Burkholderiaceae</taxon>
        <taxon>Burkholderia</taxon>
        <taxon>Burkholderia cepacia complex</taxon>
    </lineage>
</organism>
<reference evidence="2 3" key="1">
    <citation type="submission" date="2008-03" db="EMBL/GenBank/DDBJ databases">
        <title>Sequencing of the draft genome and assembly of Burkholderia ambifaria MEX-5.</title>
        <authorList>
            <consortium name="US DOE Joint Genome Institute (JGI-PGF)"/>
            <person name="Copeland A."/>
            <person name="Lucas S."/>
            <person name="Lapidus A."/>
            <person name="Glavina del Rio T."/>
            <person name="Dalin E."/>
            <person name="Tice H."/>
            <person name="Bruce D."/>
            <person name="Goodwin L."/>
            <person name="Pitluck S."/>
            <person name="Larimer F."/>
            <person name="Land M.L."/>
            <person name="Hauser L."/>
            <person name="Tiedje J."/>
            <person name="Richardson P."/>
        </authorList>
    </citation>
    <scope>NUCLEOTIDE SEQUENCE [LARGE SCALE GENOMIC DNA]</scope>
    <source>
        <strain evidence="2 3">MEX-5</strain>
    </source>
</reference>
<evidence type="ECO:0000313" key="2">
    <source>
        <dbReference type="EMBL" id="EDT43094.1"/>
    </source>
</evidence>
<dbReference type="AlphaFoldDB" id="B1T004"/>
<evidence type="ECO:0000259" key="1">
    <source>
        <dbReference type="Pfam" id="PF24731"/>
    </source>
</evidence>
<protein>
    <recommendedName>
        <fullName evidence="1">DUF7683 domain-containing protein</fullName>
    </recommendedName>
</protein>
<comment type="caution">
    <text evidence="2">The sequence shown here is derived from an EMBL/GenBank/DDBJ whole genome shotgun (WGS) entry which is preliminary data.</text>
</comment>
<dbReference type="RefSeq" id="WP_006757129.1">
    <property type="nucleotide sequence ID" value="NZ_ABLK01000022.1"/>
</dbReference>
<dbReference type="Pfam" id="PF24731">
    <property type="entry name" value="DUF7683"/>
    <property type="match status" value="1"/>
</dbReference>
<dbReference type="EMBL" id="ABLK01000022">
    <property type="protein sequence ID" value="EDT43094.1"/>
    <property type="molecule type" value="Genomic_DNA"/>
</dbReference>
<feature type="domain" description="DUF7683" evidence="1">
    <location>
        <begin position="8"/>
        <end position="78"/>
    </location>
</feature>
<name>B1T004_9BURK</name>
<dbReference type="InterPro" id="IPR056100">
    <property type="entry name" value="DUF7683"/>
</dbReference>
<proteinExistence type="predicted"/>